<evidence type="ECO:0000313" key="11">
    <source>
        <dbReference type="Proteomes" id="UP000001903"/>
    </source>
</evidence>
<evidence type="ECO:0000256" key="4">
    <source>
        <dbReference type="ARBA" id="ARBA00022679"/>
    </source>
</evidence>
<dbReference type="SMART" id="SM00388">
    <property type="entry name" value="HisKA"/>
    <property type="match status" value="1"/>
</dbReference>
<dbReference type="KEGG" id="htu:Htur_2907"/>
<keyword evidence="6" id="KW-0812">Transmembrane</keyword>
<evidence type="ECO:0000256" key="1">
    <source>
        <dbReference type="ARBA" id="ARBA00000085"/>
    </source>
</evidence>
<dbReference type="SUPFAM" id="SSF47384">
    <property type="entry name" value="Homodimeric domain of signal transducing histidine kinase"/>
    <property type="match status" value="1"/>
</dbReference>
<reference evidence="10 11" key="1">
    <citation type="journal article" date="2010" name="Stand. Genomic Sci.">
        <title>Complete genome sequence of Haloterrigena turkmenica type strain (4k).</title>
        <authorList>
            <person name="Saunders E."/>
            <person name="Tindall B.J."/>
            <person name="Fahnrich R."/>
            <person name="Lapidus A."/>
            <person name="Copeland A."/>
            <person name="Del Rio T.G."/>
            <person name="Lucas S."/>
            <person name="Chen F."/>
            <person name="Tice H."/>
            <person name="Cheng J.F."/>
            <person name="Han C."/>
            <person name="Detter J.C."/>
            <person name="Bruce D."/>
            <person name="Goodwin L."/>
            <person name="Chain P."/>
            <person name="Pitluck S."/>
            <person name="Pati A."/>
            <person name="Ivanova N."/>
            <person name="Mavromatis K."/>
            <person name="Chen A."/>
            <person name="Palaniappan K."/>
            <person name="Land M."/>
            <person name="Hauser L."/>
            <person name="Chang Y.J."/>
            <person name="Jeffries C.D."/>
            <person name="Brettin T."/>
            <person name="Rohde M."/>
            <person name="Goker M."/>
            <person name="Bristow J."/>
            <person name="Eisen J.A."/>
            <person name="Markowitz V."/>
            <person name="Hugenholtz P."/>
            <person name="Klenk H.P."/>
            <person name="Kyrpides N.C."/>
        </authorList>
    </citation>
    <scope>NUCLEOTIDE SEQUENCE [LARGE SCALE GENOMIC DNA]</scope>
    <source>
        <strain evidence="11">ATCC 51198 / DSM 5511 / JCM 9101 / NCIMB 13204 / VKM B-1734 / 4k</strain>
    </source>
</reference>
<evidence type="ECO:0000256" key="2">
    <source>
        <dbReference type="ARBA" id="ARBA00012438"/>
    </source>
</evidence>
<dbReference type="SUPFAM" id="SSF55785">
    <property type="entry name" value="PYP-like sensor domain (PAS domain)"/>
    <property type="match status" value="1"/>
</dbReference>
<dbReference type="InterPro" id="IPR003661">
    <property type="entry name" value="HisK_dim/P_dom"/>
</dbReference>
<keyword evidence="5 10" id="KW-0418">Kinase</keyword>
<dbReference type="PANTHER" id="PTHR43304:SF1">
    <property type="entry name" value="PAC DOMAIN-CONTAINING PROTEIN"/>
    <property type="match status" value="1"/>
</dbReference>
<dbReference type="InterPro" id="IPR031623">
    <property type="entry name" value="HisKA_4TM"/>
</dbReference>
<feature type="transmembrane region" description="Helical" evidence="6">
    <location>
        <begin position="21"/>
        <end position="37"/>
    </location>
</feature>
<keyword evidence="11" id="KW-1185">Reference proteome</keyword>
<feature type="domain" description="PAS" evidence="8">
    <location>
        <begin position="154"/>
        <end position="208"/>
    </location>
</feature>
<keyword evidence="6" id="KW-1133">Transmembrane helix</keyword>
<dbReference type="SMART" id="SM00091">
    <property type="entry name" value="PAS"/>
    <property type="match status" value="1"/>
</dbReference>
<evidence type="ECO:0000259" key="8">
    <source>
        <dbReference type="PROSITE" id="PS50112"/>
    </source>
</evidence>
<dbReference type="EC" id="2.7.13.3" evidence="2"/>
<dbReference type="OrthoDB" id="106630at2157"/>
<feature type="domain" description="Histidine kinase" evidence="7">
    <location>
        <begin position="295"/>
        <end position="508"/>
    </location>
</feature>
<feature type="transmembrane region" description="Helical" evidence="6">
    <location>
        <begin position="49"/>
        <end position="68"/>
    </location>
</feature>
<dbReference type="CDD" id="cd00130">
    <property type="entry name" value="PAS"/>
    <property type="match status" value="1"/>
</dbReference>
<dbReference type="Pfam" id="PF13426">
    <property type="entry name" value="PAS_9"/>
    <property type="match status" value="1"/>
</dbReference>
<organism evidence="10 11">
    <name type="scientific">Haloterrigena turkmenica (strain ATCC 51198 / DSM 5511 / JCM 9101 / NCIMB 13204 / VKM B-1734 / 4k)</name>
    <name type="common">Halococcus turkmenicus</name>
    <dbReference type="NCBI Taxonomy" id="543526"/>
    <lineage>
        <taxon>Archaea</taxon>
        <taxon>Methanobacteriati</taxon>
        <taxon>Methanobacteriota</taxon>
        <taxon>Stenosarchaea group</taxon>
        <taxon>Halobacteria</taxon>
        <taxon>Halobacteriales</taxon>
        <taxon>Natrialbaceae</taxon>
        <taxon>Haloterrigena</taxon>
    </lineage>
</organism>
<dbReference type="Pfam" id="PF02518">
    <property type="entry name" value="HATPase_c"/>
    <property type="match status" value="1"/>
</dbReference>
<gene>
    <name evidence="10" type="ordered locus">Htur_2907</name>
</gene>
<dbReference type="GO" id="GO:0000155">
    <property type="term" value="F:phosphorelay sensor kinase activity"/>
    <property type="evidence" value="ECO:0007669"/>
    <property type="project" value="InterPro"/>
</dbReference>
<dbReference type="SMART" id="SM00086">
    <property type="entry name" value="PAC"/>
    <property type="match status" value="1"/>
</dbReference>
<dbReference type="PROSITE" id="PS50109">
    <property type="entry name" value="HIS_KIN"/>
    <property type="match status" value="1"/>
</dbReference>
<dbReference type="InterPro" id="IPR001610">
    <property type="entry name" value="PAC"/>
</dbReference>
<feature type="domain" description="PAC" evidence="9">
    <location>
        <begin position="234"/>
        <end position="284"/>
    </location>
</feature>
<dbReference type="eggNOG" id="arCOG02358">
    <property type="taxonomic scope" value="Archaea"/>
</dbReference>
<keyword evidence="4" id="KW-0808">Transferase</keyword>
<name>D2RY30_HALTV</name>
<dbReference type="STRING" id="543526.Htur_2907"/>
<dbReference type="InterPro" id="IPR036890">
    <property type="entry name" value="HATPase_C_sf"/>
</dbReference>
<accession>D2RY30</accession>
<protein>
    <recommendedName>
        <fullName evidence="2">histidine kinase</fullName>
        <ecNumber evidence="2">2.7.13.3</ecNumber>
    </recommendedName>
</protein>
<dbReference type="Gene3D" id="3.30.450.20">
    <property type="entry name" value="PAS domain"/>
    <property type="match status" value="1"/>
</dbReference>
<dbReference type="AlphaFoldDB" id="D2RY30"/>
<dbReference type="PRINTS" id="PR00344">
    <property type="entry name" value="BCTRLSENSOR"/>
</dbReference>
<dbReference type="EMBL" id="CP001860">
    <property type="protein sequence ID" value="ADB61776.1"/>
    <property type="molecule type" value="Genomic_DNA"/>
</dbReference>
<dbReference type="PROSITE" id="PS50113">
    <property type="entry name" value="PAC"/>
    <property type="match status" value="1"/>
</dbReference>
<dbReference type="InterPro" id="IPR004358">
    <property type="entry name" value="Sig_transdc_His_kin-like_C"/>
</dbReference>
<dbReference type="PROSITE" id="PS50112">
    <property type="entry name" value="PAS"/>
    <property type="match status" value="1"/>
</dbReference>
<proteinExistence type="predicted"/>
<dbReference type="InterPro" id="IPR035965">
    <property type="entry name" value="PAS-like_dom_sf"/>
</dbReference>
<feature type="transmembrane region" description="Helical" evidence="6">
    <location>
        <begin position="80"/>
        <end position="103"/>
    </location>
</feature>
<dbReference type="InterPro" id="IPR000014">
    <property type="entry name" value="PAS"/>
</dbReference>
<dbReference type="InterPro" id="IPR052162">
    <property type="entry name" value="Sensor_kinase/Photoreceptor"/>
</dbReference>
<dbReference type="Pfam" id="PF16926">
    <property type="entry name" value="HisKA_4TM"/>
    <property type="match status" value="1"/>
</dbReference>
<evidence type="ECO:0000259" key="9">
    <source>
        <dbReference type="PROSITE" id="PS50113"/>
    </source>
</evidence>
<evidence type="ECO:0000313" key="10">
    <source>
        <dbReference type="EMBL" id="ADB61776.1"/>
    </source>
</evidence>
<dbReference type="NCBIfam" id="TIGR00229">
    <property type="entry name" value="sensory_box"/>
    <property type="match status" value="1"/>
</dbReference>
<dbReference type="HOGENOM" id="CLU_000445_114_71_2"/>
<dbReference type="SMART" id="SM00387">
    <property type="entry name" value="HATPase_c"/>
    <property type="match status" value="1"/>
</dbReference>
<dbReference type="CDD" id="cd00082">
    <property type="entry name" value="HisKA"/>
    <property type="match status" value="1"/>
</dbReference>
<evidence type="ECO:0000256" key="6">
    <source>
        <dbReference type="SAM" id="Phobius"/>
    </source>
</evidence>
<evidence type="ECO:0000256" key="3">
    <source>
        <dbReference type="ARBA" id="ARBA00022553"/>
    </source>
</evidence>
<dbReference type="Gene3D" id="1.10.287.130">
    <property type="match status" value="1"/>
</dbReference>
<comment type="catalytic activity">
    <reaction evidence="1">
        <text>ATP + protein L-histidine = ADP + protein N-phospho-L-histidine.</text>
        <dbReference type="EC" id="2.7.13.3"/>
    </reaction>
</comment>
<dbReference type="InterPro" id="IPR000700">
    <property type="entry name" value="PAS-assoc_C"/>
</dbReference>
<sequence length="520" mass="57654">MATDDMSPWRRFATANGIRSISALGGLFVLVGAVQVSEDVLADSSVREALADFVLFAGPAVVLLYGGYRIRRSDLPPDRYPRIAGWCFGGLVLLLGVTGLLALNPEATLGDPIREIGLQTAVGSIAGLGVGVMEARALTRAAEAERSEQALREERNFIEELVETAPIGIATLDGDGAFDFLNDQIRDLFGYTSDDIGGYEERTDLFDPIRLDGTPLAPEESPSYRIVEHGETVHDGPIGFERPDGERVWLLISGKPLQDDGRRKAVLTCTDVTERVEYERDLQESNERLEQFAYAASHDLQEPLRMISSYLQLLENRYADELDAEAREFIDFAVDGADRMRGMIDALLDYSRVDKETDTFETVELDSVLSDVRADLRARIEASDAEIAVDSLPRVYGDGEQLRQVFRNLLDNAIEYSGEEPPRVRVSAERDEDEWVIAVRDEGIGIDTEELDRVFEVFERLHPPDEHDGTGIGLALCERIVERHNGEIWAESVPGDGSTFYFTVPVEERPPNSVGEPLTA</sequence>
<dbReference type="FunFam" id="3.30.565.10:FF:000006">
    <property type="entry name" value="Sensor histidine kinase WalK"/>
    <property type="match status" value="1"/>
</dbReference>
<dbReference type="Gene3D" id="3.30.565.10">
    <property type="entry name" value="Histidine kinase-like ATPase, C-terminal domain"/>
    <property type="match status" value="1"/>
</dbReference>
<dbReference type="InterPro" id="IPR036097">
    <property type="entry name" value="HisK_dim/P_sf"/>
</dbReference>
<keyword evidence="6" id="KW-0472">Membrane</keyword>
<dbReference type="PANTHER" id="PTHR43304">
    <property type="entry name" value="PHYTOCHROME-LIKE PROTEIN CPH1"/>
    <property type="match status" value="1"/>
</dbReference>
<keyword evidence="3" id="KW-0597">Phosphoprotein</keyword>
<dbReference type="Proteomes" id="UP000001903">
    <property type="component" value="Chromosome"/>
</dbReference>
<dbReference type="InterPro" id="IPR003594">
    <property type="entry name" value="HATPase_dom"/>
</dbReference>
<evidence type="ECO:0000259" key="7">
    <source>
        <dbReference type="PROSITE" id="PS50109"/>
    </source>
</evidence>
<dbReference type="eggNOG" id="arCOG02329">
    <property type="taxonomic scope" value="Archaea"/>
</dbReference>
<dbReference type="SUPFAM" id="SSF55874">
    <property type="entry name" value="ATPase domain of HSP90 chaperone/DNA topoisomerase II/histidine kinase"/>
    <property type="match status" value="1"/>
</dbReference>
<dbReference type="Pfam" id="PF00512">
    <property type="entry name" value="HisKA"/>
    <property type="match status" value="1"/>
</dbReference>
<dbReference type="InterPro" id="IPR005467">
    <property type="entry name" value="His_kinase_dom"/>
</dbReference>
<evidence type="ECO:0000256" key="5">
    <source>
        <dbReference type="ARBA" id="ARBA00022777"/>
    </source>
</evidence>